<evidence type="ECO:0000256" key="11">
    <source>
        <dbReference type="HAMAP-Rule" id="MF_00246"/>
    </source>
</evidence>
<feature type="binding site" evidence="11">
    <location>
        <begin position="35"/>
        <end position="38"/>
    </location>
    <ligand>
        <name>substrate</name>
    </ligand>
</feature>
<dbReference type="InterPro" id="IPR006204">
    <property type="entry name" value="GHMP_kinase_N_dom"/>
</dbReference>
<evidence type="ECO:0000256" key="3">
    <source>
        <dbReference type="ARBA" id="ARBA00022679"/>
    </source>
</evidence>
<name>A0ABV8RCG4_9SPHN</name>
<protein>
    <recommendedName>
        <fullName evidence="11 12">Galactokinase</fullName>
        <ecNumber evidence="11 12">2.7.1.6</ecNumber>
    </recommendedName>
    <alternativeName>
        <fullName evidence="11">Galactose kinase</fullName>
    </alternativeName>
</protein>
<sequence>MMTPEKSARNAFHLMTGQPPEICVRAPGRVNLIGEHTDYNDGFVLPCAIGRETVVAASRRSDQTVRVIAADFGDVQDQFAIDQTIEALPGSAWQNYVRGMVKIMRDAGHGIGGTDIAISGNIPLGSGLSSSASLEVALGTMMQHLWVLPGLDPAQIALLGQKAENDFVGCQCGIMDQMISAAGQAGHALAIDCRSLALSPVPIPDDLAIIIAQSGITHDNVGGHYNDRRRQCEEAARMLDVAALRDADMPMLEAKRGQMDDVVYRRARHIVTENQRTFDMARALAEADIQAMSMLMAESHSSMRDDFEITVPGIDRLAEIMQRAAGKYGGARMTGGGFGGAAVALVRADQAEAVCASVREHYTTPAGTPPEIMVEKAAAGASLCP</sequence>
<evidence type="ECO:0000259" key="15">
    <source>
        <dbReference type="Pfam" id="PF10509"/>
    </source>
</evidence>
<evidence type="ECO:0000259" key="13">
    <source>
        <dbReference type="Pfam" id="PF00288"/>
    </source>
</evidence>
<dbReference type="InterPro" id="IPR022963">
    <property type="entry name" value="Galactokinase_bac"/>
</dbReference>
<reference evidence="17" key="1">
    <citation type="journal article" date="2019" name="Int. J. Syst. Evol. Microbiol.">
        <title>The Global Catalogue of Microorganisms (GCM) 10K type strain sequencing project: providing services to taxonomists for standard genome sequencing and annotation.</title>
        <authorList>
            <consortium name="The Broad Institute Genomics Platform"/>
            <consortium name="The Broad Institute Genome Sequencing Center for Infectious Disease"/>
            <person name="Wu L."/>
            <person name="Ma J."/>
        </authorList>
    </citation>
    <scope>NUCLEOTIDE SEQUENCE [LARGE SCALE GENOMIC DNA]</scope>
    <source>
        <strain evidence="17">CECT 8531</strain>
    </source>
</reference>
<dbReference type="NCBIfam" id="TIGR00131">
    <property type="entry name" value="gal_kin"/>
    <property type="match status" value="1"/>
</dbReference>
<keyword evidence="6 11" id="KW-0418">Kinase</keyword>
<dbReference type="SUPFAM" id="SSF55060">
    <property type="entry name" value="GHMP Kinase, C-terminal domain"/>
    <property type="match status" value="1"/>
</dbReference>
<comment type="pathway">
    <text evidence="11">Carbohydrate metabolism; galactose metabolism.</text>
</comment>
<dbReference type="InterPro" id="IPR006203">
    <property type="entry name" value="GHMP_knse_ATP-bd_CS"/>
</dbReference>
<dbReference type="PROSITE" id="PS00106">
    <property type="entry name" value="GALACTOKINASE"/>
    <property type="match status" value="1"/>
</dbReference>
<evidence type="ECO:0000313" key="17">
    <source>
        <dbReference type="Proteomes" id="UP001595887"/>
    </source>
</evidence>
<evidence type="ECO:0000256" key="8">
    <source>
        <dbReference type="ARBA" id="ARBA00022842"/>
    </source>
</evidence>
<dbReference type="Gene3D" id="3.30.230.10">
    <property type="match status" value="1"/>
</dbReference>
<comment type="caution">
    <text evidence="16">The sequence shown here is derived from an EMBL/GenBank/DDBJ whole genome shotgun (WGS) entry which is preliminary data.</text>
</comment>
<dbReference type="PANTHER" id="PTHR10457:SF7">
    <property type="entry name" value="GALACTOKINASE-RELATED"/>
    <property type="match status" value="1"/>
</dbReference>
<dbReference type="EC" id="2.7.1.6" evidence="11 12"/>
<dbReference type="InterPro" id="IPR006206">
    <property type="entry name" value="Mevalonate/galactokinase"/>
</dbReference>
<comment type="caution">
    <text evidence="11">Lacks conserved residue(s) required for the propagation of feature annotation.</text>
</comment>
<comment type="function">
    <text evidence="11">Catalyzes the transfer of the gamma-phosphate of ATP to D-galactose to form alpha-D-galactose-1-phosphate (Gal-1-P).</text>
</comment>
<dbReference type="PIRSF" id="PIRSF000530">
    <property type="entry name" value="Galactokinase"/>
    <property type="match status" value="1"/>
</dbReference>
<dbReference type="Pfam" id="PF00288">
    <property type="entry name" value="GHMP_kinases_N"/>
    <property type="match status" value="1"/>
</dbReference>
<dbReference type="Gene3D" id="3.30.70.890">
    <property type="entry name" value="GHMP kinase, C-terminal domain"/>
    <property type="match status" value="1"/>
</dbReference>
<dbReference type="Proteomes" id="UP001595887">
    <property type="component" value="Unassembled WGS sequence"/>
</dbReference>
<accession>A0ABV8RCG4</accession>
<keyword evidence="17" id="KW-1185">Reference proteome</keyword>
<gene>
    <name evidence="11 16" type="primary">galK</name>
    <name evidence="16" type="ORF">ACFOWX_01260</name>
</gene>
<evidence type="ECO:0000256" key="1">
    <source>
        <dbReference type="ARBA" id="ARBA00006566"/>
    </source>
</evidence>
<dbReference type="InterPro" id="IPR019741">
    <property type="entry name" value="Galactokinase_CS"/>
</dbReference>
<evidence type="ECO:0000256" key="10">
    <source>
        <dbReference type="ARBA" id="ARBA00023277"/>
    </source>
</evidence>
<keyword evidence="3 11" id="KW-0808">Transferase</keyword>
<dbReference type="InterPro" id="IPR020568">
    <property type="entry name" value="Ribosomal_Su5_D2-typ_SF"/>
</dbReference>
<dbReference type="PANTHER" id="PTHR10457">
    <property type="entry name" value="MEVALONATE KINASE/GALACTOKINASE"/>
    <property type="match status" value="1"/>
</dbReference>
<feature type="domain" description="Galactokinase N-terminal" evidence="15">
    <location>
        <begin position="12"/>
        <end position="59"/>
    </location>
</feature>
<proteinExistence type="inferred from homology"/>
<dbReference type="EMBL" id="JBHSDH010000006">
    <property type="protein sequence ID" value="MFC4291036.1"/>
    <property type="molecule type" value="Genomic_DNA"/>
</dbReference>
<dbReference type="GO" id="GO:0004335">
    <property type="term" value="F:galactokinase activity"/>
    <property type="evidence" value="ECO:0007669"/>
    <property type="project" value="UniProtKB-EC"/>
</dbReference>
<feature type="binding site" evidence="11">
    <location>
        <begin position="125"/>
        <end position="131"/>
    </location>
    <ligand>
        <name>ATP</name>
        <dbReference type="ChEBI" id="CHEBI:30616"/>
    </ligand>
</feature>
<keyword evidence="7 11" id="KW-0067">ATP-binding</keyword>
<dbReference type="InterPro" id="IPR019539">
    <property type="entry name" value="GalKase_N"/>
</dbReference>
<dbReference type="InterPro" id="IPR000705">
    <property type="entry name" value="Galactokinase"/>
</dbReference>
<evidence type="ECO:0000256" key="12">
    <source>
        <dbReference type="NCBIfam" id="TIGR00131"/>
    </source>
</evidence>
<keyword evidence="4 11" id="KW-0479">Metal-binding</keyword>
<feature type="binding site" evidence="11">
    <location>
        <position position="131"/>
    </location>
    <ligand>
        <name>Mg(2+)</name>
        <dbReference type="ChEBI" id="CHEBI:18420"/>
    </ligand>
</feature>
<feature type="domain" description="GHMP kinase C-terminal" evidence="14">
    <location>
        <begin position="280"/>
        <end position="362"/>
    </location>
</feature>
<evidence type="ECO:0000313" key="16">
    <source>
        <dbReference type="EMBL" id="MFC4291036.1"/>
    </source>
</evidence>
<dbReference type="PRINTS" id="PR00473">
    <property type="entry name" value="GALCTOKINASE"/>
</dbReference>
<keyword evidence="8 11" id="KW-0460">Magnesium</keyword>
<feature type="domain" description="GHMP kinase N-terminal" evidence="13">
    <location>
        <begin position="95"/>
        <end position="183"/>
    </location>
</feature>
<keyword evidence="10 11" id="KW-0119">Carbohydrate metabolism</keyword>
<evidence type="ECO:0000256" key="5">
    <source>
        <dbReference type="ARBA" id="ARBA00022741"/>
    </source>
</evidence>
<dbReference type="RefSeq" id="WP_381420633.1">
    <property type="nucleotide sequence ID" value="NZ_JBHSDH010000006.1"/>
</dbReference>
<evidence type="ECO:0000256" key="2">
    <source>
        <dbReference type="ARBA" id="ARBA00022490"/>
    </source>
</evidence>
<dbReference type="NCBIfam" id="NF003472">
    <property type="entry name" value="PRK05101.1"/>
    <property type="match status" value="1"/>
</dbReference>
<dbReference type="InterPro" id="IPR036554">
    <property type="entry name" value="GHMP_kinase_C_sf"/>
</dbReference>
<comment type="subcellular location">
    <subcellularLocation>
        <location evidence="11">Cytoplasm</location>
    </subcellularLocation>
</comment>
<organism evidence="16 17">
    <name type="scientific">Sphingorhabdus arenilitoris</name>
    <dbReference type="NCBI Taxonomy" id="1490041"/>
    <lineage>
        <taxon>Bacteria</taxon>
        <taxon>Pseudomonadati</taxon>
        <taxon>Pseudomonadota</taxon>
        <taxon>Alphaproteobacteria</taxon>
        <taxon>Sphingomonadales</taxon>
        <taxon>Sphingomonadaceae</taxon>
        <taxon>Sphingorhabdus</taxon>
    </lineage>
</organism>
<dbReference type="InterPro" id="IPR013750">
    <property type="entry name" value="GHMP_kinase_C_dom"/>
</dbReference>
<evidence type="ECO:0000256" key="7">
    <source>
        <dbReference type="ARBA" id="ARBA00022840"/>
    </source>
</evidence>
<keyword evidence="2 11" id="KW-0963">Cytoplasm</keyword>
<feature type="active site" description="Proton acceptor" evidence="11">
    <location>
        <position position="176"/>
    </location>
</feature>
<dbReference type="PRINTS" id="PR00959">
    <property type="entry name" value="MEVGALKINASE"/>
</dbReference>
<dbReference type="Pfam" id="PF08544">
    <property type="entry name" value="GHMP_kinases_C"/>
    <property type="match status" value="1"/>
</dbReference>
<feature type="site" description="Transition state stabilizer" evidence="11">
    <location>
        <position position="29"/>
    </location>
</feature>
<keyword evidence="9 11" id="KW-0299">Galactose metabolism</keyword>
<feature type="binding site" evidence="11">
    <location>
        <position position="225"/>
    </location>
    <ligand>
        <name>substrate</name>
    </ligand>
</feature>
<dbReference type="HAMAP" id="MF_00246">
    <property type="entry name" value="Galactokinase"/>
    <property type="match status" value="1"/>
</dbReference>
<feature type="binding site" evidence="11">
    <location>
        <position position="164"/>
    </location>
    <ligand>
        <name>Mg(2+)</name>
        <dbReference type="ChEBI" id="CHEBI:18420"/>
    </ligand>
</feature>
<keyword evidence="5 11" id="KW-0547">Nucleotide-binding</keyword>
<dbReference type="InterPro" id="IPR014721">
    <property type="entry name" value="Ribsml_uS5_D2-typ_fold_subgr"/>
</dbReference>
<comment type="similarity">
    <text evidence="1 11">Belongs to the GHMP kinase family. GalK subfamily.</text>
</comment>
<dbReference type="SUPFAM" id="SSF54211">
    <property type="entry name" value="Ribosomal protein S5 domain 2-like"/>
    <property type="match status" value="1"/>
</dbReference>
<evidence type="ECO:0000259" key="14">
    <source>
        <dbReference type="Pfam" id="PF08544"/>
    </source>
</evidence>
<evidence type="ECO:0000256" key="6">
    <source>
        <dbReference type="ARBA" id="ARBA00022777"/>
    </source>
</evidence>
<evidence type="ECO:0000256" key="4">
    <source>
        <dbReference type="ARBA" id="ARBA00022723"/>
    </source>
</evidence>
<dbReference type="Pfam" id="PF10509">
    <property type="entry name" value="GalKase_gal_bdg"/>
    <property type="match status" value="1"/>
</dbReference>
<comment type="catalytic activity">
    <reaction evidence="11">
        <text>alpha-D-galactose + ATP = alpha-D-galactose 1-phosphate + ADP + H(+)</text>
        <dbReference type="Rhea" id="RHEA:13553"/>
        <dbReference type="ChEBI" id="CHEBI:15378"/>
        <dbReference type="ChEBI" id="CHEBI:28061"/>
        <dbReference type="ChEBI" id="CHEBI:30616"/>
        <dbReference type="ChEBI" id="CHEBI:58336"/>
        <dbReference type="ChEBI" id="CHEBI:456216"/>
        <dbReference type="EC" id="2.7.1.6"/>
    </reaction>
</comment>
<evidence type="ECO:0000256" key="9">
    <source>
        <dbReference type="ARBA" id="ARBA00023144"/>
    </source>
</evidence>
<dbReference type="PROSITE" id="PS00627">
    <property type="entry name" value="GHMP_KINASES_ATP"/>
    <property type="match status" value="1"/>
</dbReference>